<evidence type="ECO:0008006" key="3">
    <source>
        <dbReference type="Google" id="ProtNLM"/>
    </source>
</evidence>
<sequence>MTPELKLINLLPVTLDSREAATRLADMVREHSGNKQIALDFSGIEFMSRSFADQFHKELYLRDEDAFEIVIKNADAFIIRMLDAVSKTQTKRKAVKKTHQVASYNDLKQMESFLMSW</sequence>
<dbReference type="Proteomes" id="UP000660862">
    <property type="component" value="Unassembled WGS sequence"/>
</dbReference>
<name>A0A917MGG1_9SPHI</name>
<reference evidence="1" key="1">
    <citation type="journal article" date="2014" name="Int. J. Syst. Evol. Microbiol.">
        <title>Complete genome sequence of Corynebacterium casei LMG S-19264T (=DSM 44701T), isolated from a smear-ripened cheese.</title>
        <authorList>
            <consortium name="US DOE Joint Genome Institute (JGI-PGF)"/>
            <person name="Walter F."/>
            <person name="Albersmeier A."/>
            <person name="Kalinowski J."/>
            <person name="Ruckert C."/>
        </authorList>
    </citation>
    <scope>NUCLEOTIDE SEQUENCE</scope>
    <source>
        <strain evidence="1">CGMCC 1.12195</strain>
    </source>
</reference>
<reference evidence="1" key="2">
    <citation type="submission" date="2020-09" db="EMBL/GenBank/DDBJ databases">
        <authorList>
            <person name="Sun Q."/>
            <person name="Zhou Y."/>
        </authorList>
    </citation>
    <scope>NUCLEOTIDE SEQUENCE</scope>
    <source>
        <strain evidence="1">CGMCC 1.12195</strain>
    </source>
</reference>
<comment type="caution">
    <text evidence="1">The sequence shown here is derived from an EMBL/GenBank/DDBJ whole genome shotgun (WGS) entry which is preliminary data.</text>
</comment>
<organism evidence="1 2">
    <name type="scientific">Parapedobacter pyrenivorans</name>
    <dbReference type="NCBI Taxonomy" id="1305674"/>
    <lineage>
        <taxon>Bacteria</taxon>
        <taxon>Pseudomonadati</taxon>
        <taxon>Bacteroidota</taxon>
        <taxon>Sphingobacteriia</taxon>
        <taxon>Sphingobacteriales</taxon>
        <taxon>Sphingobacteriaceae</taxon>
        <taxon>Parapedobacter</taxon>
    </lineage>
</organism>
<dbReference type="AlphaFoldDB" id="A0A917MGG1"/>
<protein>
    <recommendedName>
        <fullName evidence="3">DUF4325 domain-containing protein</fullName>
    </recommendedName>
</protein>
<keyword evidence="2" id="KW-1185">Reference proteome</keyword>
<evidence type="ECO:0000313" key="2">
    <source>
        <dbReference type="Proteomes" id="UP000660862"/>
    </source>
</evidence>
<dbReference type="RefSeq" id="WP_188507893.1">
    <property type="nucleotide sequence ID" value="NZ_BMER01000005.1"/>
</dbReference>
<evidence type="ECO:0000313" key="1">
    <source>
        <dbReference type="EMBL" id="GGH00233.1"/>
    </source>
</evidence>
<dbReference type="EMBL" id="BMER01000005">
    <property type="protein sequence ID" value="GGH00233.1"/>
    <property type="molecule type" value="Genomic_DNA"/>
</dbReference>
<gene>
    <name evidence="1" type="ORF">GCM10007415_40210</name>
</gene>
<accession>A0A917MGG1</accession>
<proteinExistence type="predicted"/>